<dbReference type="PANTHER" id="PTHR21191:SF8">
    <property type="entry name" value="AQUAPORIN-12A-RELATED"/>
    <property type="match status" value="1"/>
</dbReference>
<dbReference type="PANTHER" id="PTHR21191">
    <property type="entry name" value="AQUAPORIN"/>
    <property type="match status" value="1"/>
</dbReference>
<dbReference type="InterPro" id="IPR051883">
    <property type="entry name" value="AQP11/12_channel"/>
</dbReference>
<comment type="subcellular location">
    <subcellularLocation>
        <location evidence="1">Membrane</location>
        <topology evidence="1">Multi-pass membrane protein</topology>
    </subcellularLocation>
</comment>
<keyword evidence="5" id="KW-0677">Repeat</keyword>
<evidence type="ECO:0000256" key="9">
    <source>
        <dbReference type="RuleBase" id="RU000477"/>
    </source>
</evidence>
<evidence type="ECO:0000256" key="10">
    <source>
        <dbReference type="SAM" id="MobiDB-lite"/>
    </source>
</evidence>
<dbReference type="GO" id="GO:0016020">
    <property type="term" value="C:membrane"/>
    <property type="evidence" value="ECO:0007669"/>
    <property type="project" value="UniProtKB-SubCell"/>
</dbReference>
<dbReference type="Ensembl" id="ENSVKKT00000010622.1">
    <property type="protein sequence ID" value="ENSVKKP00000010368.1"/>
    <property type="gene ID" value="ENSVKKG00000007305.1"/>
</dbReference>
<comment type="caution">
    <text evidence="8">Lacks conserved residue(s) required for the propagation of feature annotation.</text>
</comment>
<dbReference type="GeneID" id="123024827"/>
<dbReference type="SUPFAM" id="SSF81338">
    <property type="entry name" value="Aquaporin-like"/>
    <property type="match status" value="1"/>
</dbReference>
<keyword evidence="11" id="KW-0732">Signal</keyword>
<dbReference type="OMA" id="MIKNLMA"/>
<dbReference type="RefSeq" id="XP_044288926.1">
    <property type="nucleotide sequence ID" value="XM_044432991.1"/>
</dbReference>
<feature type="transmembrane region" description="Helical" evidence="8">
    <location>
        <begin position="159"/>
        <end position="178"/>
    </location>
</feature>
<dbReference type="PRINTS" id="PR02025">
    <property type="entry name" value="AQUAPORIN12"/>
</dbReference>
<keyword evidence="3 9" id="KW-0813">Transport</keyword>
<dbReference type="InterPro" id="IPR023271">
    <property type="entry name" value="Aquaporin-like"/>
</dbReference>
<dbReference type="KEGG" id="vko:123024827"/>
<reference evidence="12" key="2">
    <citation type="submission" date="2025-09" db="UniProtKB">
        <authorList>
            <consortium name="Ensembl"/>
        </authorList>
    </citation>
    <scope>IDENTIFICATION</scope>
</reference>
<dbReference type="GO" id="GO:0015267">
    <property type="term" value="F:channel activity"/>
    <property type="evidence" value="ECO:0007669"/>
    <property type="project" value="InterPro"/>
</dbReference>
<dbReference type="Proteomes" id="UP000694545">
    <property type="component" value="Unplaced"/>
</dbReference>
<accession>A0A8D2KVJ7</accession>
<sequence length="299" mass="33396">MAGLNVSMAFFISIICLCEVTRRFSKRIFPPKVYFYFASELVSSFQMCTCFLELKMLRDIGPWGGGFGPDVSLTLLFLLFSVHGATSDGSSANPMISLQEFLALDFSLKATVAKLLAQFVGMEVAFAFTKKYWSRELTDFHIIQNLMAQDCSSSISTSVSHGIFVEALCSFFFQLVVLRFQMSALMYRIPIVAITVTALAYAAAPFTGAFFNPALAYVVTFTCSGNSSLEYFQVYWLAPITGMLIALFLYQGNIPRLFQTNLLYSQKNKYRIPKGKAQSGAQNQAERGRSREEQLLNSN</sequence>
<dbReference type="GO" id="GO:0005737">
    <property type="term" value="C:cytoplasm"/>
    <property type="evidence" value="ECO:0007669"/>
    <property type="project" value="TreeGrafter"/>
</dbReference>
<evidence type="ECO:0000256" key="8">
    <source>
        <dbReference type="PIRNR" id="PIRNR017529"/>
    </source>
</evidence>
<evidence type="ECO:0000313" key="12">
    <source>
        <dbReference type="Ensembl" id="ENSVKKP00000010368.1"/>
    </source>
</evidence>
<feature type="signal peptide" evidence="11">
    <location>
        <begin position="1"/>
        <end position="18"/>
    </location>
</feature>
<comment type="similarity">
    <text evidence="2">Belongs to the MIP/aquaporin (TC 1.A.8) family. AQP11/AQP12 subfamily.</text>
</comment>
<dbReference type="InterPro" id="IPR000425">
    <property type="entry name" value="MIP"/>
</dbReference>
<dbReference type="OrthoDB" id="1580043at2759"/>
<evidence type="ECO:0000256" key="5">
    <source>
        <dbReference type="ARBA" id="ARBA00022737"/>
    </source>
</evidence>
<dbReference type="InterPro" id="IPR023265">
    <property type="entry name" value="Aquaporin_12"/>
</dbReference>
<keyword evidence="6 8" id="KW-1133">Transmembrane helix</keyword>
<feature type="transmembrane region" description="Helical" evidence="8">
    <location>
        <begin position="190"/>
        <end position="211"/>
    </location>
</feature>
<feature type="region of interest" description="Disordered" evidence="10">
    <location>
        <begin position="274"/>
        <end position="299"/>
    </location>
</feature>
<keyword evidence="13" id="KW-1185">Reference proteome</keyword>
<organism evidence="12 13">
    <name type="scientific">Varanus komodoensis</name>
    <name type="common">Komodo dragon</name>
    <dbReference type="NCBI Taxonomy" id="61221"/>
    <lineage>
        <taxon>Eukaryota</taxon>
        <taxon>Metazoa</taxon>
        <taxon>Chordata</taxon>
        <taxon>Craniata</taxon>
        <taxon>Vertebrata</taxon>
        <taxon>Euteleostomi</taxon>
        <taxon>Lepidosauria</taxon>
        <taxon>Squamata</taxon>
        <taxon>Bifurcata</taxon>
        <taxon>Unidentata</taxon>
        <taxon>Episquamata</taxon>
        <taxon>Toxicofera</taxon>
        <taxon>Anguimorpha</taxon>
        <taxon>Paleoanguimorpha</taxon>
        <taxon>Varanoidea</taxon>
        <taxon>Varanidae</taxon>
        <taxon>Varanus</taxon>
    </lineage>
</organism>
<keyword evidence="7 8" id="KW-0472">Membrane</keyword>
<dbReference type="FunFam" id="1.20.1080.10:FF:000018">
    <property type="entry name" value="Aquaporin"/>
    <property type="match status" value="1"/>
</dbReference>
<evidence type="ECO:0000256" key="11">
    <source>
        <dbReference type="SAM" id="SignalP"/>
    </source>
</evidence>
<reference evidence="12" key="1">
    <citation type="submission" date="2025-08" db="UniProtKB">
        <authorList>
            <consortium name="Ensembl"/>
        </authorList>
    </citation>
    <scope>IDENTIFICATION</scope>
</reference>
<dbReference type="PRINTS" id="PR00783">
    <property type="entry name" value="MINTRINSICP"/>
</dbReference>
<dbReference type="InterPro" id="IPR016697">
    <property type="entry name" value="Aquaporin_11/12"/>
</dbReference>
<gene>
    <name evidence="12" type="primary">LOC123024827</name>
</gene>
<evidence type="ECO:0000256" key="7">
    <source>
        <dbReference type="ARBA" id="ARBA00023136"/>
    </source>
</evidence>
<dbReference type="Gene3D" id="1.20.1080.10">
    <property type="entry name" value="Glycerol uptake facilitator protein"/>
    <property type="match status" value="1"/>
</dbReference>
<evidence type="ECO:0000313" key="13">
    <source>
        <dbReference type="Proteomes" id="UP000694545"/>
    </source>
</evidence>
<keyword evidence="4 8" id="KW-0812">Transmembrane</keyword>
<name>A0A8D2KVJ7_VARKO</name>
<feature type="compositionally biased region" description="Basic and acidic residues" evidence="10">
    <location>
        <begin position="286"/>
        <end position="299"/>
    </location>
</feature>
<evidence type="ECO:0000256" key="2">
    <source>
        <dbReference type="ARBA" id="ARBA00005900"/>
    </source>
</evidence>
<feature type="chain" id="PRO_5034200967" description="Aquaporin" evidence="11">
    <location>
        <begin position="19"/>
        <end position="299"/>
    </location>
</feature>
<protein>
    <recommendedName>
        <fullName evidence="8">Aquaporin</fullName>
    </recommendedName>
</protein>
<evidence type="ECO:0000256" key="3">
    <source>
        <dbReference type="ARBA" id="ARBA00022448"/>
    </source>
</evidence>
<evidence type="ECO:0000256" key="4">
    <source>
        <dbReference type="ARBA" id="ARBA00022692"/>
    </source>
</evidence>
<dbReference type="AlphaFoldDB" id="A0A8D2KVJ7"/>
<dbReference type="Pfam" id="PF00230">
    <property type="entry name" value="MIP"/>
    <property type="match status" value="1"/>
</dbReference>
<dbReference type="PIRSF" id="PIRSF017529">
    <property type="entry name" value="Aquaporin_11/12"/>
    <property type="match status" value="1"/>
</dbReference>
<proteinExistence type="inferred from homology"/>
<evidence type="ECO:0000256" key="1">
    <source>
        <dbReference type="ARBA" id="ARBA00004141"/>
    </source>
</evidence>
<evidence type="ECO:0000256" key="6">
    <source>
        <dbReference type="ARBA" id="ARBA00022989"/>
    </source>
</evidence>
<feature type="transmembrane region" description="Helical" evidence="8">
    <location>
        <begin position="231"/>
        <end position="250"/>
    </location>
</feature>